<dbReference type="GO" id="GO:0006310">
    <property type="term" value="P:DNA recombination"/>
    <property type="evidence" value="ECO:0007669"/>
    <property type="project" value="UniProtKB-UniRule"/>
</dbReference>
<reference evidence="8 9" key="1">
    <citation type="submission" date="2015-10" db="EMBL/GenBank/DDBJ databases">
        <title>Draft Genome Sequence of Chlorobium limicola strain Frasassi Growing under Artificial Lighting in the Frasassi Cave System.</title>
        <authorList>
            <person name="Mansor M."/>
            <person name="Macalady J."/>
        </authorList>
    </citation>
    <scope>NUCLEOTIDE SEQUENCE [LARGE SCALE GENOMIC DNA]</scope>
    <source>
        <strain evidence="8 9">Frasassi</strain>
    </source>
</reference>
<sequence length="203" mass="21944">MFAYFRGRLTSAMPDEAVVDVSGIGYRFLVSTFTYRQLPQPGEEVLLYAHLSVKEDAFQLYGFSSESERQLFRLLLLTTGVGPKLALAVLSGLQVHEVHEAIMADAPERLYGISGVGKKTAARIILELRDRILKMSPDAGKTIVSGSGGNHALQIKDDALNALITLGFSRQSAQKTVTGILEGNPSLGVEEVVKSALVSIHNS</sequence>
<dbReference type="RefSeq" id="WP_059138424.1">
    <property type="nucleotide sequence ID" value="NZ_LMBR01000037.1"/>
</dbReference>
<dbReference type="SUPFAM" id="SSF46929">
    <property type="entry name" value="DNA helicase RuvA subunit, C-terminal domain"/>
    <property type="match status" value="1"/>
</dbReference>
<dbReference type="Pfam" id="PF14520">
    <property type="entry name" value="HHH_5"/>
    <property type="match status" value="1"/>
</dbReference>
<comment type="similarity">
    <text evidence="6">Belongs to the RuvA family.</text>
</comment>
<dbReference type="GO" id="GO:0000400">
    <property type="term" value="F:four-way junction DNA binding"/>
    <property type="evidence" value="ECO:0007669"/>
    <property type="project" value="UniProtKB-UniRule"/>
</dbReference>
<evidence type="ECO:0000256" key="1">
    <source>
        <dbReference type="ARBA" id="ARBA00022490"/>
    </source>
</evidence>
<feature type="region of interest" description="Domain III" evidence="6">
    <location>
        <begin position="149"/>
        <end position="203"/>
    </location>
</feature>
<keyword evidence="9" id="KW-1185">Reference proteome</keyword>
<dbReference type="NCBIfam" id="TIGR00084">
    <property type="entry name" value="ruvA"/>
    <property type="match status" value="1"/>
</dbReference>
<dbReference type="Pfam" id="PF07499">
    <property type="entry name" value="RuvA_C"/>
    <property type="match status" value="1"/>
</dbReference>
<dbReference type="Gene3D" id="2.40.50.140">
    <property type="entry name" value="Nucleic acid-binding proteins"/>
    <property type="match status" value="1"/>
</dbReference>
<dbReference type="Pfam" id="PF01330">
    <property type="entry name" value="RuvA_N"/>
    <property type="match status" value="1"/>
</dbReference>
<evidence type="ECO:0000256" key="3">
    <source>
        <dbReference type="ARBA" id="ARBA00023125"/>
    </source>
</evidence>
<dbReference type="GO" id="GO:0009378">
    <property type="term" value="F:four-way junction helicase activity"/>
    <property type="evidence" value="ECO:0007669"/>
    <property type="project" value="InterPro"/>
</dbReference>
<evidence type="ECO:0000256" key="4">
    <source>
        <dbReference type="ARBA" id="ARBA00023172"/>
    </source>
</evidence>
<feature type="domain" description="Helix-hairpin-helix DNA-binding motif class 1" evidence="7">
    <location>
        <begin position="73"/>
        <end position="92"/>
    </location>
</feature>
<evidence type="ECO:0000256" key="6">
    <source>
        <dbReference type="HAMAP-Rule" id="MF_00031"/>
    </source>
</evidence>
<dbReference type="SMART" id="SM00278">
    <property type="entry name" value="HhH1"/>
    <property type="match status" value="2"/>
</dbReference>
<dbReference type="InterPro" id="IPR013849">
    <property type="entry name" value="DNA_helicase_Holl-junc_RuvA_I"/>
</dbReference>
<dbReference type="InterPro" id="IPR012340">
    <property type="entry name" value="NA-bd_OB-fold"/>
</dbReference>
<comment type="caution">
    <text evidence="8">The sequence shown here is derived from an EMBL/GenBank/DDBJ whole genome shotgun (WGS) entry which is preliminary data.</text>
</comment>
<keyword evidence="3 6" id="KW-0238">DNA-binding</keyword>
<evidence type="ECO:0000313" key="9">
    <source>
        <dbReference type="Proteomes" id="UP000053937"/>
    </source>
</evidence>
<name>A0A101JRN6_CHLLI</name>
<comment type="domain">
    <text evidence="6">Has three domains with a flexible linker between the domains II and III and assumes an 'L' shape. Domain III is highly mobile and contacts RuvB.</text>
</comment>
<dbReference type="EMBL" id="LMBR01000037">
    <property type="protein sequence ID" value="KUL31903.1"/>
    <property type="molecule type" value="Genomic_DNA"/>
</dbReference>
<keyword evidence="2 6" id="KW-0227">DNA damage</keyword>
<protein>
    <recommendedName>
        <fullName evidence="6">Holliday junction branch migration complex subunit RuvA</fullName>
    </recommendedName>
</protein>
<accession>A0A101JRN6</accession>
<dbReference type="OrthoDB" id="5293449at2"/>
<keyword evidence="8" id="KW-0547">Nucleotide-binding</keyword>
<dbReference type="GO" id="GO:0005737">
    <property type="term" value="C:cytoplasm"/>
    <property type="evidence" value="ECO:0007669"/>
    <property type="project" value="UniProtKB-SubCell"/>
</dbReference>
<dbReference type="InterPro" id="IPR000085">
    <property type="entry name" value="RuvA"/>
</dbReference>
<dbReference type="CDD" id="cd14332">
    <property type="entry name" value="UBA_RuvA_C"/>
    <property type="match status" value="1"/>
</dbReference>
<comment type="function">
    <text evidence="6">The RuvA-RuvB-RuvC complex processes Holliday junction (HJ) DNA during genetic recombination and DNA repair, while the RuvA-RuvB complex plays an important role in the rescue of blocked DNA replication forks via replication fork reversal (RFR). RuvA specifically binds to HJ cruciform DNA, conferring on it an open structure. The RuvB hexamer acts as an ATP-dependent pump, pulling dsDNA into and through the RuvAB complex. HJ branch migration allows RuvC to scan DNA until it finds its consensus sequence, where it cleaves and resolves the cruciform DNA.</text>
</comment>
<dbReference type="AlphaFoldDB" id="A0A101JRN6"/>
<evidence type="ECO:0000259" key="7">
    <source>
        <dbReference type="SMART" id="SM00278"/>
    </source>
</evidence>
<dbReference type="InterPro" id="IPR011114">
    <property type="entry name" value="RuvA_C"/>
</dbReference>
<comment type="subunit">
    <text evidence="6">Homotetramer. Forms an RuvA(8)-RuvB(12)-Holliday junction (HJ) complex. HJ DNA is sandwiched between 2 RuvA tetramers; dsDNA enters through RuvA and exits via RuvB. An RuvB hexamer assembles on each DNA strand where it exits the tetramer. Each RuvB hexamer is contacted by two RuvA subunits (via domain III) on 2 adjacent RuvB subunits; this complex drives branch migration. In the full resolvosome a probable DNA-RuvA(4)-RuvB(12)-RuvC(2) complex forms which resolves the HJ.</text>
</comment>
<keyword evidence="8" id="KW-0378">Hydrolase</keyword>
<feature type="region of interest" description="Domain I" evidence="6">
    <location>
        <begin position="1"/>
        <end position="64"/>
    </location>
</feature>
<gene>
    <name evidence="6" type="primary">ruvA</name>
    <name evidence="8" type="ORF">ASB62_02185</name>
</gene>
<dbReference type="Proteomes" id="UP000053937">
    <property type="component" value="Unassembled WGS sequence"/>
</dbReference>
<keyword evidence="1 6" id="KW-0963">Cytoplasm</keyword>
<keyword evidence="8" id="KW-0067">ATP-binding</keyword>
<comment type="caution">
    <text evidence="6">Lacks conserved residue(s) required for the propagation of feature annotation.</text>
</comment>
<dbReference type="GO" id="GO:0048476">
    <property type="term" value="C:Holliday junction resolvase complex"/>
    <property type="evidence" value="ECO:0007669"/>
    <property type="project" value="UniProtKB-UniRule"/>
</dbReference>
<dbReference type="HAMAP" id="MF_00031">
    <property type="entry name" value="DNA_HJ_migration_RuvA"/>
    <property type="match status" value="1"/>
</dbReference>
<keyword evidence="8" id="KW-0347">Helicase</keyword>
<keyword evidence="4 6" id="KW-0233">DNA recombination</keyword>
<dbReference type="GO" id="GO:0006281">
    <property type="term" value="P:DNA repair"/>
    <property type="evidence" value="ECO:0007669"/>
    <property type="project" value="UniProtKB-UniRule"/>
</dbReference>
<dbReference type="InterPro" id="IPR036267">
    <property type="entry name" value="RuvA_C_sf"/>
</dbReference>
<evidence type="ECO:0000256" key="5">
    <source>
        <dbReference type="ARBA" id="ARBA00023204"/>
    </source>
</evidence>
<dbReference type="SUPFAM" id="SSF50249">
    <property type="entry name" value="Nucleic acid-binding proteins"/>
    <property type="match status" value="1"/>
</dbReference>
<keyword evidence="5 6" id="KW-0234">DNA repair</keyword>
<evidence type="ECO:0000256" key="2">
    <source>
        <dbReference type="ARBA" id="ARBA00022763"/>
    </source>
</evidence>
<comment type="subcellular location">
    <subcellularLocation>
        <location evidence="6">Cytoplasm</location>
    </subcellularLocation>
</comment>
<dbReference type="InterPro" id="IPR010994">
    <property type="entry name" value="RuvA_2-like"/>
</dbReference>
<dbReference type="Gene3D" id="1.10.8.10">
    <property type="entry name" value="DNA helicase RuvA subunit, C-terminal domain"/>
    <property type="match status" value="1"/>
</dbReference>
<proteinExistence type="inferred from homology"/>
<dbReference type="Gene3D" id="1.10.150.20">
    <property type="entry name" value="5' to 3' exonuclease, C-terminal subdomain"/>
    <property type="match status" value="1"/>
</dbReference>
<organism evidence="8 9">
    <name type="scientific">Chlorobium limicola</name>
    <dbReference type="NCBI Taxonomy" id="1092"/>
    <lineage>
        <taxon>Bacteria</taxon>
        <taxon>Pseudomonadati</taxon>
        <taxon>Chlorobiota</taxon>
        <taxon>Chlorobiia</taxon>
        <taxon>Chlorobiales</taxon>
        <taxon>Chlorobiaceae</taxon>
        <taxon>Chlorobium/Pelodictyon group</taxon>
        <taxon>Chlorobium</taxon>
    </lineage>
</organism>
<dbReference type="GO" id="GO:0005524">
    <property type="term" value="F:ATP binding"/>
    <property type="evidence" value="ECO:0007669"/>
    <property type="project" value="InterPro"/>
</dbReference>
<feature type="domain" description="Helix-hairpin-helix DNA-binding motif class 1" evidence="7">
    <location>
        <begin position="108"/>
        <end position="127"/>
    </location>
</feature>
<dbReference type="SUPFAM" id="SSF47781">
    <property type="entry name" value="RuvA domain 2-like"/>
    <property type="match status" value="1"/>
</dbReference>
<dbReference type="GO" id="GO:0009379">
    <property type="term" value="C:Holliday junction helicase complex"/>
    <property type="evidence" value="ECO:0007669"/>
    <property type="project" value="InterPro"/>
</dbReference>
<dbReference type="InterPro" id="IPR003583">
    <property type="entry name" value="Hlx-hairpin-Hlx_DNA-bd_motif"/>
</dbReference>
<evidence type="ECO:0000313" key="8">
    <source>
        <dbReference type="EMBL" id="KUL31903.1"/>
    </source>
</evidence>